<organism evidence="1 2">
    <name type="scientific">Rhizobium halophytocola</name>
    <dbReference type="NCBI Taxonomy" id="735519"/>
    <lineage>
        <taxon>Bacteria</taxon>
        <taxon>Pseudomonadati</taxon>
        <taxon>Pseudomonadota</taxon>
        <taxon>Alphaproteobacteria</taxon>
        <taxon>Hyphomicrobiales</taxon>
        <taxon>Rhizobiaceae</taxon>
        <taxon>Rhizobium/Agrobacterium group</taxon>
        <taxon>Rhizobium</taxon>
    </lineage>
</organism>
<proteinExistence type="predicted"/>
<gene>
    <name evidence="1" type="ORF">J2Z17_001899</name>
</gene>
<accession>A0ABS4DXQ5</accession>
<keyword evidence="2" id="KW-1185">Reference proteome</keyword>
<dbReference type="EMBL" id="JAGGJU010000004">
    <property type="protein sequence ID" value="MBP1850465.1"/>
    <property type="molecule type" value="Genomic_DNA"/>
</dbReference>
<protein>
    <recommendedName>
        <fullName evidence="3">PAS domain-containing protein</fullName>
    </recommendedName>
</protein>
<comment type="caution">
    <text evidence="1">The sequence shown here is derived from an EMBL/GenBank/DDBJ whole genome shotgun (WGS) entry which is preliminary data.</text>
</comment>
<dbReference type="Proteomes" id="UP000759443">
    <property type="component" value="Unassembled WGS sequence"/>
</dbReference>
<dbReference type="RefSeq" id="WP_245223967.1">
    <property type="nucleotide sequence ID" value="NZ_JAGGJU010000004.1"/>
</dbReference>
<reference evidence="1 2" key="1">
    <citation type="submission" date="2021-03" db="EMBL/GenBank/DDBJ databases">
        <title>Genomic Encyclopedia of Type Strains, Phase IV (KMG-IV): sequencing the most valuable type-strain genomes for metagenomic binning, comparative biology and taxonomic classification.</title>
        <authorList>
            <person name="Goeker M."/>
        </authorList>
    </citation>
    <scope>NUCLEOTIDE SEQUENCE [LARGE SCALE GENOMIC DNA]</scope>
    <source>
        <strain evidence="1 2">DSM 21600</strain>
    </source>
</reference>
<sequence length="147" mass="16453">MFKIADSTLTKTIDPFFELAGRLAPELMERYAVTEDWEGDLANGVMRLGDRAAILHELPGGECGLLTMMRRYDPQDRGRILQLFEQAAAASSQFCYTTTIRQSGDRRQPIFCIGQSREMDSSAGASMTGIFIFPRFHTEHPLLASQS</sequence>
<evidence type="ECO:0000313" key="1">
    <source>
        <dbReference type="EMBL" id="MBP1850465.1"/>
    </source>
</evidence>
<name>A0ABS4DXQ5_9HYPH</name>
<evidence type="ECO:0000313" key="2">
    <source>
        <dbReference type="Proteomes" id="UP000759443"/>
    </source>
</evidence>
<evidence type="ECO:0008006" key="3">
    <source>
        <dbReference type="Google" id="ProtNLM"/>
    </source>
</evidence>